<reference evidence="3 4" key="1">
    <citation type="submission" date="2015-11" db="EMBL/GenBank/DDBJ databases">
        <title>The genome of Candidatus Endoriftia persephone in Ridgeia piscesae and population structure of the North Eastern Pacific vestimentiferan symbionts.</title>
        <authorList>
            <person name="Perez M."/>
            <person name="Juniper K.S."/>
        </authorList>
    </citation>
    <scope>NUCLEOTIDE SEQUENCE [LARGE SCALE GENOMIC DNA]</scope>
    <source>
        <strain evidence="2">Ind10</strain>
        <strain evidence="1">Ind11</strain>
    </source>
</reference>
<dbReference type="PATRIC" id="fig|54398.3.peg.832"/>
<dbReference type="STRING" id="54398.Ga0074115_12729"/>
<dbReference type="SUPFAM" id="SSF56784">
    <property type="entry name" value="HAD-like"/>
    <property type="match status" value="1"/>
</dbReference>
<gene>
    <name evidence="1" type="ORF">Ga0074115_12729</name>
    <name evidence="2" type="ORF">Ga0076813_13352</name>
</gene>
<dbReference type="Proteomes" id="UP000051634">
    <property type="component" value="Unassembled WGS sequence"/>
</dbReference>
<evidence type="ECO:0000313" key="1">
    <source>
        <dbReference type="EMBL" id="KRT55920.1"/>
    </source>
</evidence>
<dbReference type="RefSeq" id="WP_233519243.1">
    <property type="nucleotide sequence ID" value="NZ_KQ556870.1"/>
</dbReference>
<evidence type="ECO:0000313" key="4">
    <source>
        <dbReference type="Proteomes" id="UP000051634"/>
    </source>
</evidence>
<dbReference type="GO" id="GO:0006281">
    <property type="term" value="P:DNA repair"/>
    <property type="evidence" value="ECO:0007669"/>
    <property type="project" value="TreeGrafter"/>
</dbReference>
<protein>
    <submittedName>
        <fullName evidence="2">Phosphoglycolate phosphatase</fullName>
    </submittedName>
</protein>
<dbReference type="Pfam" id="PF13419">
    <property type="entry name" value="HAD_2"/>
    <property type="match status" value="1"/>
</dbReference>
<dbReference type="EMBL" id="LDXT01000070">
    <property type="protein sequence ID" value="KRT55920.1"/>
    <property type="molecule type" value="Genomic_DNA"/>
</dbReference>
<dbReference type="Gene3D" id="3.40.50.1000">
    <property type="entry name" value="HAD superfamily/HAD-like"/>
    <property type="match status" value="1"/>
</dbReference>
<dbReference type="InterPro" id="IPR023198">
    <property type="entry name" value="PGP-like_dom2"/>
</dbReference>
<evidence type="ECO:0000313" key="3">
    <source>
        <dbReference type="Proteomes" id="UP000051276"/>
    </source>
</evidence>
<accession>A0A0T5Z6E8</accession>
<dbReference type="NCBIfam" id="TIGR01509">
    <property type="entry name" value="HAD-SF-IA-v3"/>
    <property type="match status" value="1"/>
</dbReference>
<dbReference type="InterPro" id="IPR006439">
    <property type="entry name" value="HAD-SF_hydro_IA"/>
</dbReference>
<dbReference type="SFLD" id="SFLDG01135">
    <property type="entry name" value="C1.5.6:_HAD__Beta-PGM__Phospha"/>
    <property type="match status" value="1"/>
</dbReference>
<dbReference type="SFLD" id="SFLDS00003">
    <property type="entry name" value="Haloacid_Dehalogenase"/>
    <property type="match status" value="1"/>
</dbReference>
<dbReference type="PANTHER" id="PTHR43434:SF24">
    <property type="entry name" value="HYDROLASE-RELATED"/>
    <property type="match status" value="1"/>
</dbReference>
<dbReference type="GO" id="GO:0008967">
    <property type="term" value="F:phosphoglycolate phosphatase activity"/>
    <property type="evidence" value="ECO:0007669"/>
    <property type="project" value="TreeGrafter"/>
</dbReference>
<dbReference type="InterPro" id="IPR050155">
    <property type="entry name" value="HAD-like_hydrolase_sf"/>
</dbReference>
<dbReference type="Gene3D" id="1.10.150.240">
    <property type="entry name" value="Putative phosphatase, domain 2"/>
    <property type="match status" value="1"/>
</dbReference>
<dbReference type="Proteomes" id="UP000051276">
    <property type="component" value="Unassembled WGS sequence"/>
</dbReference>
<dbReference type="GO" id="GO:0005829">
    <property type="term" value="C:cytosol"/>
    <property type="evidence" value="ECO:0007669"/>
    <property type="project" value="TreeGrafter"/>
</dbReference>
<proteinExistence type="predicted"/>
<evidence type="ECO:0000313" key="2">
    <source>
        <dbReference type="EMBL" id="KRT58347.1"/>
    </source>
</evidence>
<dbReference type="NCBIfam" id="TIGR01549">
    <property type="entry name" value="HAD-SF-IA-v1"/>
    <property type="match status" value="1"/>
</dbReference>
<dbReference type="InterPro" id="IPR036412">
    <property type="entry name" value="HAD-like_sf"/>
</dbReference>
<comment type="caution">
    <text evidence="2">The sequence shown here is derived from an EMBL/GenBank/DDBJ whole genome shotgun (WGS) entry which is preliminary data.</text>
</comment>
<dbReference type="AlphaFoldDB" id="A0A0T5Z6E8"/>
<dbReference type="SFLD" id="SFLDG01129">
    <property type="entry name" value="C1.5:_HAD__Beta-PGM__Phosphata"/>
    <property type="match status" value="1"/>
</dbReference>
<dbReference type="PANTHER" id="PTHR43434">
    <property type="entry name" value="PHOSPHOGLYCOLATE PHOSPHATASE"/>
    <property type="match status" value="1"/>
</dbReference>
<dbReference type="InterPro" id="IPR041492">
    <property type="entry name" value="HAD_2"/>
</dbReference>
<sequence length="227" mass="25150">MNLINKMKFKLLIFDWDGTLMDSEARIVNCVRAAVDDLGLTSPGDEAIRNIIGLGLREAIDMLFPGADDQLHHDIVTRYRVHFLGENSTPSELFEGAREVVERLAAEDYLLAVATGKGRQGLDMVLESSGLGSYFHTTRCADEAFSKPHPEMLEQILDELGVLPKESLMIGDTEYDLQMANNAGTKSLAVSYGVHSVERLRQHNPLGCVDRVSEIPQWLESFSADIA</sequence>
<dbReference type="EMBL" id="LMXI01000359">
    <property type="protein sequence ID" value="KRT58347.1"/>
    <property type="molecule type" value="Genomic_DNA"/>
</dbReference>
<name>A0A0T5Z6E8_9GAMM</name>
<organism evidence="2 3">
    <name type="scientific">endosymbiont of Ridgeia piscesae</name>
    <dbReference type="NCBI Taxonomy" id="54398"/>
    <lineage>
        <taxon>Bacteria</taxon>
        <taxon>Pseudomonadati</taxon>
        <taxon>Pseudomonadota</taxon>
        <taxon>Gammaproteobacteria</taxon>
        <taxon>sulfur-oxidizing symbionts</taxon>
    </lineage>
</organism>
<keyword evidence="4" id="KW-1185">Reference proteome</keyword>
<dbReference type="InterPro" id="IPR023214">
    <property type="entry name" value="HAD_sf"/>
</dbReference>